<protein>
    <recommendedName>
        <fullName evidence="2">M23ase beta-sheet core domain-containing protein</fullName>
    </recommendedName>
</protein>
<dbReference type="InterPro" id="IPR050570">
    <property type="entry name" value="Cell_wall_metabolism_enzyme"/>
</dbReference>
<dbReference type="InterPro" id="IPR011055">
    <property type="entry name" value="Dup_hybrid_motif"/>
</dbReference>
<sequence>MDRHRVEQIRRELNKRRRQYGVTRDRKVEETFFEQDGGENFVFESDPNESIHPLFKKEVFFMKIFISAILVLLIAIIFQSPSQKMEEARAGIKKTFEREFQFAVVADWYEEKFGQPLALFPVQSDSKRESQQESFAMPVTGKILEPFSEEQQGIIMETGTEAKVEAISAGTVTFAGKKEGIGNTVIIRIGNTVIIQHSDYSETWYGKLEHISVKSLEKVKAGQIIGTVSSGEDRETGEFYFAIKQHDTFIDPIQVMKFE</sequence>
<keyword evidence="1" id="KW-0812">Transmembrane</keyword>
<evidence type="ECO:0000313" key="3">
    <source>
        <dbReference type="EMBL" id="KRG11450.1"/>
    </source>
</evidence>
<comment type="caution">
    <text evidence="3">The sequence shown here is derived from an EMBL/GenBank/DDBJ whole genome shotgun (WGS) entry which is preliminary data.</text>
</comment>
<name>A0A0Q9Y1J4_9BACI</name>
<gene>
    <name evidence="3" type="ORF">ACA29_17940</name>
</gene>
<dbReference type="InterPro" id="IPR016047">
    <property type="entry name" value="M23ase_b-sheet_dom"/>
</dbReference>
<dbReference type="PANTHER" id="PTHR21666">
    <property type="entry name" value="PEPTIDASE-RELATED"/>
    <property type="match status" value="1"/>
</dbReference>
<feature type="transmembrane region" description="Helical" evidence="1">
    <location>
        <begin position="60"/>
        <end position="78"/>
    </location>
</feature>
<accession>A0A0Q9Y1J4</accession>
<dbReference type="PANTHER" id="PTHR21666:SF274">
    <property type="entry name" value="STAGE IV SPORULATION PROTEIN FA"/>
    <property type="match status" value="1"/>
</dbReference>
<evidence type="ECO:0000259" key="2">
    <source>
        <dbReference type="Pfam" id="PF01551"/>
    </source>
</evidence>
<dbReference type="Proteomes" id="UP000053881">
    <property type="component" value="Unassembled WGS sequence"/>
</dbReference>
<proteinExistence type="predicted"/>
<dbReference type="Gene3D" id="2.70.70.10">
    <property type="entry name" value="Glucose Permease (Domain IIA)"/>
    <property type="match status" value="1"/>
</dbReference>
<organism evidence="3 4">
    <name type="scientific">Lederbergia galactosidilytica</name>
    <dbReference type="NCBI Taxonomy" id="217031"/>
    <lineage>
        <taxon>Bacteria</taxon>
        <taxon>Bacillati</taxon>
        <taxon>Bacillota</taxon>
        <taxon>Bacilli</taxon>
        <taxon>Bacillales</taxon>
        <taxon>Bacillaceae</taxon>
        <taxon>Lederbergia</taxon>
    </lineage>
</organism>
<reference evidence="3 4" key="1">
    <citation type="submission" date="2015-06" db="EMBL/GenBank/DDBJ databases">
        <title>Genome sequencing project of Bacillus galactosidilyticus PL133.</title>
        <authorList>
            <person name="Gaiero J."/>
            <person name="Nicol R."/>
            <person name="Habash M."/>
        </authorList>
    </citation>
    <scope>NUCLEOTIDE SEQUENCE [LARGE SCALE GENOMIC DNA]</scope>
    <source>
        <strain evidence="3 4">PL133</strain>
    </source>
</reference>
<keyword evidence="1" id="KW-0472">Membrane</keyword>
<dbReference type="SUPFAM" id="SSF51261">
    <property type="entry name" value="Duplicated hybrid motif"/>
    <property type="match status" value="1"/>
</dbReference>
<dbReference type="GO" id="GO:0004222">
    <property type="term" value="F:metalloendopeptidase activity"/>
    <property type="evidence" value="ECO:0007669"/>
    <property type="project" value="TreeGrafter"/>
</dbReference>
<dbReference type="Pfam" id="PF01551">
    <property type="entry name" value="Peptidase_M23"/>
    <property type="match status" value="1"/>
</dbReference>
<dbReference type="PATRIC" id="fig|217031.4.peg.6073"/>
<evidence type="ECO:0000256" key="1">
    <source>
        <dbReference type="SAM" id="Phobius"/>
    </source>
</evidence>
<keyword evidence="1" id="KW-1133">Transmembrane helix</keyword>
<dbReference type="EMBL" id="LGPB01000125">
    <property type="protein sequence ID" value="KRG11450.1"/>
    <property type="molecule type" value="Genomic_DNA"/>
</dbReference>
<dbReference type="AlphaFoldDB" id="A0A0Q9Y1J4"/>
<evidence type="ECO:0000313" key="4">
    <source>
        <dbReference type="Proteomes" id="UP000053881"/>
    </source>
</evidence>
<feature type="domain" description="M23ase beta-sheet core" evidence="2">
    <location>
        <begin position="151"/>
        <end position="252"/>
    </location>
</feature>
<dbReference type="CDD" id="cd12797">
    <property type="entry name" value="M23_peptidase"/>
    <property type="match status" value="1"/>
</dbReference>